<reference evidence="1" key="1">
    <citation type="submission" date="2022-06" db="EMBL/GenBank/DDBJ databases">
        <authorList>
            <person name="Berger JAMES D."/>
            <person name="Berger JAMES D."/>
        </authorList>
    </citation>
    <scope>NUCLEOTIDE SEQUENCE [LARGE SCALE GENOMIC DNA]</scope>
</reference>
<sequence length="335" mass="37695">MYDKRLFAHLFLKGMENSDSESSVDRKSLASVINLFEHSHTSSVSASSMDSDAQYITSSANQSFRGASTSNKESVQYANESIYSFYLISHFVREHIPSISGRTSTQDFNAYILEYINYSKQSKSVQEAYKLEERFSSSQKSSADLNIYSNPSTALPVDVLKNLHLPQYRPVPAHKLGIMSEDLSSAFPILNFTSKQQPENSVQQVPLLEPLSSSPLKVTSVILPTTINTSLENQSVGLANKCDNSLTQSYDKIPMRLILTDGNQNYSAYNSRIYDYNKHFHEHTNSLTDRNINNSEQSTGTKFPHPGGDSGKFYQLSLFCCHIYYSIDYTKHSKS</sequence>
<accession>A0AA85F0R5</accession>
<organism evidence="1 2">
    <name type="scientific">Schistosoma rodhaini</name>
    <dbReference type="NCBI Taxonomy" id="6188"/>
    <lineage>
        <taxon>Eukaryota</taxon>
        <taxon>Metazoa</taxon>
        <taxon>Spiralia</taxon>
        <taxon>Lophotrochozoa</taxon>
        <taxon>Platyhelminthes</taxon>
        <taxon>Trematoda</taxon>
        <taxon>Digenea</taxon>
        <taxon>Strigeidida</taxon>
        <taxon>Schistosomatoidea</taxon>
        <taxon>Schistosomatidae</taxon>
        <taxon>Schistosoma</taxon>
    </lineage>
</organism>
<reference evidence="2" key="2">
    <citation type="submission" date="2023-11" db="UniProtKB">
        <authorList>
            <consortium name="WormBaseParasite"/>
        </authorList>
    </citation>
    <scope>IDENTIFICATION</scope>
</reference>
<proteinExistence type="predicted"/>
<protein>
    <submittedName>
        <fullName evidence="2">Uncharacterized protein</fullName>
    </submittedName>
</protein>
<name>A0AA85F0R5_9TREM</name>
<dbReference type="WBParaSite" id="SRDH1_30810.1">
    <property type="protein sequence ID" value="SRDH1_30810.1"/>
    <property type="gene ID" value="SRDH1_30810"/>
</dbReference>
<dbReference type="Proteomes" id="UP000050792">
    <property type="component" value="Unassembled WGS sequence"/>
</dbReference>
<evidence type="ECO:0000313" key="1">
    <source>
        <dbReference type="Proteomes" id="UP000050792"/>
    </source>
</evidence>
<dbReference type="AlphaFoldDB" id="A0AA85F0R5"/>
<keyword evidence="1" id="KW-1185">Reference proteome</keyword>
<evidence type="ECO:0000313" key="2">
    <source>
        <dbReference type="WBParaSite" id="SRDH1_30810.1"/>
    </source>
</evidence>